<dbReference type="GO" id="GO:0004065">
    <property type="term" value="F:arylsulfatase activity"/>
    <property type="evidence" value="ECO:0007669"/>
    <property type="project" value="UniProtKB-EC"/>
</dbReference>
<dbReference type="SUPFAM" id="SSF53649">
    <property type="entry name" value="Alkaline phosphatase-like"/>
    <property type="match status" value="1"/>
</dbReference>
<dbReference type="InterPro" id="IPR024607">
    <property type="entry name" value="Sulfatase_CS"/>
</dbReference>
<dbReference type="InterPro" id="IPR000917">
    <property type="entry name" value="Sulfatase_N"/>
</dbReference>
<accession>A0A852TI75</accession>
<evidence type="ECO:0000256" key="4">
    <source>
        <dbReference type="ARBA" id="ARBA00022837"/>
    </source>
</evidence>
<evidence type="ECO:0000256" key="1">
    <source>
        <dbReference type="ARBA" id="ARBA00008779"/>
    </source>
</evidence>
<dbReference type="EC" id="3.1.6.1" evidence="6"/>
<evidence type="ECO:0000256" key="3">
    <source>
        <dbReference type="ARBA" id="ARBA00022801"/>
    </source>
</evidence>
<comment type="caution">
    <text evidence="6">The sequence shown here is derived from an EMBL/GenBank/DDBJ whole genome shotgun (WGS) entry which is preliminary data.</text>
</comment>
<sequence>MISDFKSNFPNLFKASVFGSALSMMAGCSANFAGERVVKADSNPDKLTNNKKPVKEEAQGENPNVIYIVLDDAGYSDLGAFGSEIKTPNIDRLAENGLRYNNFHVTPVCSPTRASLLTGRNSHAVGMGHVSNFDFGPSFPNRRGELVPEAGTVAEVLSENNFTNYALGKWHILPTAEVTPAGPYHNWPLGKGFHRYFGNLEDSSDQYRPELVEDNTHIETPINEDFHYSKAIVEKGNQYIIDHVSTQPEKPFFMYLGFGAQHMPHQVPQEYIDQYDGVYDEGWDEVRKERFEKQKEIGLIPKEAELAPPNPGVQPWDDLSKDQKEVYTRFMETYAGFLTHTDEQVGKMLDVLEKTGELDDTMIVLISDNGASSIGGPNGATNQAIAYNAMQEDFESVHPKVGEIGGESTNADYPAGWAQVSNTPFKMVKSTTYAGGIRTPMIVHWPAGIEDEEEGKVRSQFTHVSDITATVYDVLKIKSPKTLKGVDQMPVTGTSFAYTFKDGNTKSKKKTQYFEITGNRTIYHEGWKAIAFHKKGQPFEDDVWELYHVDEDFSELNNLADEEPKRLEKLIKIWEKEAKENNVLPLTEHFLNSLANLPVDSPRARKTFTLYPEMTHLSESAAPFTINRSYEISIPFEYKQGDHGVLLALGNDKSGYTFYVKDNHLIYEHNSGFARYKIVSDKELTDGKMTLRFQFDKTANNEGTGTLYVNDENVGKTQIKMLPFKVSFEGLDIGEDLLYPVSPEYKNQGIFPYTGIIEKAVYSFEEAAVVTIP</sequence>
<dbReference type="Pfam" id="PF00884">
    <property type="entry name" value="Sulfatase"/>
    <property type="match status" value="1"/>
</dbReference>
<dbReference type="InterPro" id="IPR050738">
    <property type="entry name" value="Sulfatase"/>
</dbReference>
<proteinExistence type="inferred from homology"/>
<dbReference type="CDD" id="cd16025">
    <property type="entry name" value="PAS_like"/>
    <property type="match status" value="1"/>
</dbReference>
<dbReference type="PROSITE" id="PS51257">
    <property type="entry name" value="PROKAR_LIPOPROTEIN"/>
    <property type="match status" value="1"/>
</dbReference>
<dbReference type="Gene3D" id="3.30.1120.10">
    <property type="match status" value="1"/>
</dbReference>
<protein>
    <submittedName>
        <fullName evidence="6">Arylsulfatase</fullName>
        <ecNumber evidence="6">3.1.6.1</ecNumber>
    </submittedName>
</protein>
<feature type="domain" description="Sulfatase N-terminal" evidence="5">
    <location>
        <begin position="63"/>
        <end position="476"/>
    </location>
</feature>
<name>A0A852TI75_9BACI</name>
<organism evidence="6 7">
    <name type="scientific">Neobacillus niacini</name>
    <dbReference type="NCBI Taxonomy" id="86668"/>
    <lineage>
        <taxon>Bacteria</taxon>
        <taxon>Bacillati</taxon>
        <taxon>Bacillota</taxon>
        <taxon>Bacilli</taxon>
        <taxon>Bacillales</taxon>
        <taxon>Bacillaceae</taxon>
        <taxon>Neobacillus</taxon>
    </lineage>
</organism>
<gene>
    <name evidence="6" type="ORF">F4694_004247</name>
</gene>
<dbReference type="GO" id="GO:0046872">
    <property type="term" value="F:metal ion binding"/>
    <property type="evidence" value="ECO:0007669"/>
    <property type="project" value="UniProtKB-KW"/>
</dbReference>
<dbReference type="PANTHER" id="PTHR42693:SF33">
    <property type="entry name" value="ARYLSULFATASE"/>
    <property type="match status" value="1"/>
</dbReference>
<reference evidence="7" key="2">
    <citation type="submission" date="2020-08" db="EMBL/GenBank/DDBJ databases">
        <title>The Agave Microbiome: Exploring the role of microbial communities in plant adaptations to desert environments.</title>
        <authorList>
            <person name="Partida-Martinez L.P."/>
        </authorList>
    </citation>
    <scope>NUCLEOTIDE SEQUENCE [LARGE SCALE GENOMIC DNA]</scope>
    <source>
        <strain evidence="7">AT2.8</strain>
    </source>
</reference>
<keyword evidence="3 6" id="KW-0378">Hydrolase</keyword>
<evidence type="ECO:0000259" key="5">
    <source>
        <dbReference type="Pfam" id="PF00884"/>
    </source>
</evidence>
<dbReference type="Proteomes" id="UP000548423">
    <property type="component" value="Unassembled WGS sequence"/>
</dbReference>
<reference evidence="7" key="1">
    <citation type="submission" date="2020-07" db="EMBL/GenBank/DDBJ databases">
        <authorList>
            <person name="Partida-Martinez L."/>
            <person name="Huntemann M."/>
            <person name="Clum A."/>
            <person name="Wang J."/>
            <person name="Palaniappan K."/>
            <person name="Ritter S."/>
            <person name="Chen I.-M."/>
            <person name="Stamatis D."/>
            <person name="Reddy T."/>
            <person name="O'Malley R."/>
            <person name="Daum C."/>
            <person name="Shapiro N."/>
            <person name="Ivanova N."/>
            <person name="Kyrpides N."/>
            <person name="Woyke T."/>
        </authorList>
    </citation>
    <scope>NUCLEOTIDE SEQUENCE [LARGE SCALE GENOMIC DNA]</scope>
    <source>
        <strain evidence="7">AT2.8</strain>
    </source>
</reference>
<keyword evidence="4" id="KW-0106">Calcium</keyword>
<evidence type="ECO:0000313" key="7">
    <source>
        <dbReference type="Proteomes" id="UP000548423"/>
    </source>
</evidence>
<evidence type="ECO:0000313" key="6">
    <source>
        <dbReference type="EMBL" id="NYE07436.1"/>
    </source>
</evidence>
<keyword evidence="2" id="KW-0479">Metal-binding</keyword>
<dbReference type="AlphaFoldDB" id="A0A852TI75"/>
<dbReference type="EMBL" id="JACCBX010000009">
    <property type="protein sequence ID" value="NYE07436.1"/>
    <property type="molecule type" value="Genomic_DNA"/>
</dbReference>
<dbReference type="InterPro" id="IPR017850">
    <property type="entry name" value="Alkaline_phosphatase_core_sf"/>
</dbReference>
<evidence type="ECO:0000256" key="2">
    <source>
        <dbReference type="ARBA" id="ARBA00022723"/>
    </source>
</evidence>
<dbReference type="Gene3D" id="3.40.720.10">
    <property type="entry name" value="Alkaline Phosphatase, subunit A"/>
    <property type="match status" value="1"/>
</dbReference>
<comment type="similarity">
    <text evidence="1">Belongs to the sulfatase family.</text>
</comment>
<dbReference type="PROSITE" id="PS00523">
    <property type="entry name" value="SULFATASE_1"/>
    <property type="match status" value="1"/>
</dbReference>
<dbReference type="PANTHER" id="PTHR42693">
    <property type="entry name" value="ARYLSULFATASE FAMILY MEMBER"/>
    <property type="match status" value="1"/>
</dbReference>